<dbReference type="EMBL" id="JABBWG010000061">
    <property type="protein sequence ID" value="KAG1804190.1"/>
    <property type="molecule type" value="Genomic_DNA"/>
</dbReference>
<name>A0A9P7J5W7_9AGAM</name>
<proteinExistence type="predicted"/>
<gene>
    <name evidence="1" type="ORF">BJ212DRAFT_1304399</name>
</gene>
<organism evidence="1 2">
    <name type="scientific">Suillus subaureus</name>
    <dbReference type="NCBI Taxonomy" id="48587"/>
    <lineage>
        <taxon>Eukaryota</taxon>
        <taxon>Fungi</taxon>
        <taxon>Dikarya</taxon>
        <taxon>Basidiomycota</taxon>
        <taxon>Agaricomycotina</taxon>
        <taxon>Agaricomycetes</taxon>
        <taxon>Agaricomycetidae</taxon>
        <taxon>Boletales</taxon>
        <taxon>Suillineae</taxon>
        <taxon>Suillaceae</taxon>
        <taxon>Suillus</taxon>
    </lineage>
</organism>
<comment type="caution">
    <text evidence="1">The sequence shown here is derived from an EMBL/GenBank/DDBJ whole genome shotgun (WGS) entry which is preliminary data.</text>
</comment>
<dbReference type="GeneID" id="64627612"/>
<accession>A0A9P7J5W7</accession>
<keyword evidence="2" id="KW-1185">Reference proteome</keyword>
<dbReference type="Proteomes" id="UP000807769">
    <property type="component" value="Unassembled WGS sequence"/>
</dbReference>
<dbReference type="AlphaFoldDB" id="A0A9P7J5W7"/>
<reference evidence="1" key="1">
    <citation type="journal article" date="2020" name="New Phytol.">
        <title>Comparative genomics reveals dynamic genome evolution in host specialist ectomycorrhizal fungi.</title>
        <authorList>
            <person name="Lofgren L.A."/>
            <person name="Nguyen N.H."/>
            <person name="Vilgalys R."/>
            <person name="Ruytinx J."/>
            <person name="Liao H.L."/>
            <person name="Branco S."/>
            <person name="Kuo A."/>
            <person name="LaButti K."/>
            <person name="Lipzen A."/>
            <person name="Andreopoulos W."/>
            <person name="Pangilinan J."/>
            <person name="Riley R."/>
            <person name="Hundley H."/>
            <person name="Na H."/>
            <person name="Barry K."/>
            <person name="Grigoriev I.V."/>
            <person name="Stajich J.E."/>
            <person name="Kennedy P.G."/>
        </authorList>
    </citation>
    <scope>NUCLEOTIDE SEQUENCE</scope>
    <source>
        <strain evidence="1">MN1</strain>
    </source>
</reference>
<sequence>MNLSKMITPISITLSQPTPTMALSILTMPIPGSKAAPKKFKGDFTEVKKFIKHYKKLCDYNQVTSNKDRCETVTQYTSHHVTEFIEGLDSYENSDWDALKADILKYYDADLDTKHYKRKDLLSYVKAMRGQCIPTLAAWKKYV</sequence>
<dbReference type="OrthoDB" id="3268646at2759"/>
<dbReference type="RefSeq" id="XP_041186814.1">
    <property type="nucleotide sequence ID" value="XM_041333595.1"/>
</dbReference>
<evidence type="ECO:0000313" key="1">
    <source>
        <dbReference type="EMBL" id="KAG1804190.1"/>
    </source>
</evidence>
<evidence type="ECO:0000313" key="2">
    <source>
        <dbReference type="Proteomes" id="UP000807769"/>
    </source>
</evidence>
<protein>
    <submittedName>
        <fullName evidence="1">Uncharacterized protein</fullName>
    </submittedName>
</protein>